<dbReference type="Proteomes" id="UP000248817">
    <property type="component" value="Unassembled WGS sequence"/>
</dbReference>
<protein>
    <submittedName>
        <fullName evidence="2">Uncharacterized protein</fullName>
    </submittedName>
</protein>
<feature type="transmembrane region" description="Helical" evidence="1">
    <location>
        <begin position="63"/>
        <end position="86"/>
    </location>
</feature>
<accession>A0A2V5HL01</accession>
<evidence type="ECO:0000313" key="3">
    <source>
        <dbReference type="Proteomes" id="UP000248817"/>
    </source>
</evidence>
<dbReference type="EMBL" id="KZ825683">
    <property type="protein sequence ID" value="PYI25069.1"/>
    <property type="molecule type" value="Genomic_DNA"/>
</dbReference>
<feature type="transmembrane region" description="Helical" evidence="1">
    <location>
        <begin position="26"/>
        <end position="51"/>
    </location>
</feature>
<gene>
    <name evidence="2" type="ORF">BP00DRAFT_123500</name>
</gene>
<dbReference type="AlphaFoldDB" id="A0A2V5HL01"/>
<keyword evidence="3" id="KW-1185">Reference proteome</keyword>
<keyword evidence="1" id="KW-0472">Membrane</keyword>
<evidence type="ECO:0000313" key="2">
    <source>
        <dbReference type="EMBL" id="PYI25069.1"/>
    </source>
</evidence>
<reference evidence="2 3" key="1">
    <citation type="submission" date="2018-02" db="EMBL/GenBank/DDBJ databases">
        <title>The genomes of Aspergillus section Nigri reveals drivers in fungal speciation.</title>
        <authorList>
            <consortium name="DOE Joint Genome Institute"/>
            <person name="Vesth T.C."/>
            <person name="Nybo J."/>
            <person name="Theobald S."/>
            <person name="Brandl J."/>
            <person name="Frisvad J.C."/>
            <person name="Nielsen K.F."/>
            <person name="Lyhne E.K."/>
            <person name="Kogle M.E."/>
            <person name="Kuo A."/>
            <person name="Riley R."/>
            <person name="Clum A."/>
            <person name="Nolan M."/>
            <person name="Lipzen A."/>
            <person name="Salamov A."/>
            <person name="Henrissat B."/>
            <person name="Wiebenga A."/>
            <person name="De vries R.P."/>
            <person name="Grigoriev I.V."/>
            <person name="Mortensen U.H."/>
            <person name="Andersen M.R."/>
            <person name="Baker S.E."/>
        </authorList>
    </citation>
    <scope>NUCLEOTIDE SEQUENCE [LARGE SCALE GENOMIC DNA]</scope>
    <source>
        <strain evidence="2 3">CBS 114.80</strain>
    </source>
</reference>
<sequence>MVANDMFPPCSRLCCYLAFTELLRSIYLLASAFVHYHMCGIFYSCLFLSFPAPQGCIIERTKLFFLLFHCYFCVKSSISILLDIFPSILDEFRGFGGQLLSSLTIIAYID</sequence>
<name>A0A2V5HL01_9EURO</name>
<proteinExistence type="predicted"/>
<keyword evidence="1" id="KW-0812">Transmembrane</keyword>
<keyword evidence="1" id="KW-1133">Transmembrane helix</keyword>
<evidence type="ECO:0000256" key="1">
    <source>
        <dbReference type="SAM" id="Phobius"/>
    </source>
</evidence>
<organism evidence="2 3">
    <name type="scientific">Aspergillus indologenus CBS 114.80</name>
    <dbReference type="NCBI Taxonomy" id="1450541"/>
    <lineage>
        <taxon>Eukaryota</taxon>
        <taxon>Fungi</taxon>
        <taxon>Dikarya</taxon>
        <taxon>Ascomycota</taxon>
        <taxon>Pezizomycotina</taxon>
        <taxon>Eurotiomycetes</taxon>
        <taxon>Eurotiomycetidae</taxon>
        <taxon>Eurotiales</taxon>
        <taxon>Aspergillaceae</taxon>
        <taxon>Aspergillus</taxon>
        <taxon>Aspergillus subgen. Circumdati</taxon>
    </lineage>
</organism>